<keyword evidence="8" id="KW-1185">Reference proteome</keyword>
<evidence type="ECO:0000256" key="3">
    <source>
        <dbReference type="ARBA" id="ARBA00022989"/>
    </source>
</evidence>
<evidence type="ECO:0000256" key="4">
    <source>
        <dbReference type="ARBA" id="ARBA00023136"/>
    </source>
</evidence>
<proteinExistence type="predicted"/>
<keyword evidence="2 5" id="KW-0812">Transmembrane</keyword>
<evidence type="ECO:0000313" key="8">
    <source>
        <dbReference type="Proteomes" id="UP000675554"/>
    </source>
</evidence>
<keyword evidence="3 5" id="KW-1133">Transmembrane helix</keyword>
<accession>A0A8T4J378</accession>
<evidence type="ECO:0000256" key="5">
    <source>
        <dbReference type="SAM" id="Phobius"/>
    </source>
</evidence>
<dbReference type="InterPro" id="IPR049453">
    <property type="entry name" value="Memb_transporter_dom"/>
</dbReference>
<sequence length="98" mass="9884">LSTGQNVFRALGGTLVGSILGAGLLQLIGHNTSVLWILLPVAVMAAGVVPAAISFAAGQAAFTLTLVILFDIAQPADLSVILFLIEDIALGCAVSLVV</sequence>
<organism evidence="7 8">
    <name type="scientific">Streptomyces daliensis</name>
    <dbReference type="NCBI Taxonomy" id="299421"/>
    <lineage>
        <taxon>Bacteria</taxon>
        <taxon>Bacillati</taxon>
        <taxon>Actinomycetota</taxon>
        <taxon>Actinomycetes</taxon>
        <taxon>Kitasatosporales</taxon>
        <taxon>Streptomycetaceae</taxon>
        <taxon>Streptomyces</taxon>
    </lineage>
</organism>
<evidence type="ECO:0000259" key="6">
    <source>
        <dbReference type="Pfam" id="PF13515"/>
    </source>
</evidence>
<evidence type="ECO:0000256" key="1">
    <source>
        <dbReference type="ARBA" id="ARBA00004141"/>
    </source>
</evidence>
<evidence type="ECO:0000313" key="7">
    <source>
        <dbReference type="EMBL" id="MBR7679036.1"/>
    </source>
</evidence>
<evidence type="ECO:0000256" key="2">
    <source>
        <dbReference type="ARBA" id="ARBA00022692"/>
    </source>
</evidence>
<protein>
    <submittedName>
        <fullName evidence="7">FUSC family protein</fullName>
    </submittedName>
</protein>
<feature type="non-terminal residue" evidence="7">
    <location>
        <position position="1"/>
    </location>
</feature>
<gene>
    <name evidence="7" type="ORF">KDA82_40115</name>
</gene>
<keyword evidence="4 5" id="KW-0472">Membrane</keyword>
<comment type="subcellular location">
    <subcellularLocation>
        <location evidence="1">Membrane</location>
        <topology evidence="1">Multi-pass membrane protein</topology>
    </subcellularLocation>
</comment>
<dbReference type="GO" id="GO:0016020">
    <property type="term" value="C:membrane"/>
    <property type="evidence" value="ECO:0007669"/>
    <property type="project" value="UniProtKB-SubCell"/>
</dbReference>
<feature type="non-terminal residue" evidence="7">
    <location>
        <position position="98"/>
    </location>
</feature>
<name>A0A8T4J378_9ACTN</name>
<dbReference type="Proteomes" id="UP000675554">
    <property type="component" value="Unassembled WGS sequence"/>
</dbReference>
<feature type="domain" description="Integral membrane bound transporter" evidence="6">
    <location>
        <begin position="3"/>
        <end position="98"/>
    </location>
</feature>
<comment type="caution">
    <text evidence="7">The sequence shown here is derived from an EMBL/GenBank/DDBJ whole genome shotgun (WGS) entry which is preliminary data.</text>
</comment>
<feature type="transmembrane region" description="Helical" evidence="5">
    <location>
        <begin position="7"/>
        <end position="28"/>
    </location>
</feature>
<dbReference type="Pfam" id="PF13515">
    <property type="entry name" value="FUSC_2"/>
    <property type="match status" value="1"/>
</dbReference>
<dbReference type="EMBL" id="JAGSMN010002181">
    <property type="protein sequence ID" value="MBR7679036.1"/>
    <property type="molecule type" value="Genomic_DNA"/>
</dbReference>
<reference evidence="7" key="1">
    <citation type="submission" date="2021-04" db="EMBL/GenBank/DDBJ databases">
        <title>Sequencing of actinobacteria type strains.</title>
        <authorList>
            <person name="Nguyen G.-S."/>
            <person name="Wentzel A."/>
        </authorList>
    </citation>
    <scope>NUCLEOTIDE SEQUENCE</scope>
    <source>
        <strain evidence="7">DSM 42095</strain>
    </source>
</reference>
<dbReference type="AlphaFoldDB" id="A0A8T4J378"/>
<feature type="transmembrane region" description="Helical" evidence="5">
    <location>
        <begin position="34"/>
        <end position="57"/>
    </location>
</feature>